<gene>
    <name evidence="2" type="ORF">PCOR1329_LOCUS70975</name>
</gene>
<feature type="compositionally biased region" description="Polar residues" evidence="1">
    <location>
        <begin position="95"/>
        <end position="104"/>
    </location>
</feature>
<evidence type="ECO:0000256" key="1">
    <source>
        <dbReference type="SAM" id="MobiDB-lite"/>
    </source>
</evidence>
<accession>A0ABN9X012</accession>
<dbReference type="EMBL" id="CAUYUJ010019395">
    <property type="protein sequence ID" value="CAK0890877.1"/>
    <property type="molecule type" value="Genomic_DNA"/>
</dbReference>
<evidence type="ECO:0000313" key="3">
    <source>
        <dbReference type="Proteomes" id="UP001189429"/>
    </source>
</evidence>
<protein>
    <submittedName>
        <fullName evidence="2">Uncharacterized protein</fullName>
    </submittedName>
</protein>
<feature type="region of interest" description="Disordered" evidence="1">
    <location>
        <begin position="12"/>
        <end position="45"/>
    </location>
</feature>
<sequence length="137" mass="15658">MVARAWTQLMAAKEPNSQALQGPETEHVQRDNQQQEHPHSAVASAAPQCWEWDSWDADWSWGLTWDSDWWGGTGKDWSAWADSYSYEHLRRGMASSTLSSTRPVSTPGRFARHTSPQRGPEGHQRRFPLISRRISGR</sequence>
<evidence type="ECO:0000313" key="2">
    <source>
        <dbReference type="EMBL" id="CAK0890877.1"/>
    </source>
</evidence>
<keyword evidence="3" id="KW-1185">Reference proteome</keyword>
<dbReference type="Proteomes" id="UP001189429">
    <property type="component" value="Unassembled WGS sequence"/>
</dbReference>
<feature type="compositionally biased region" description="Basic and acidic residues" evidence="1">
    <location>
        <begin position="24"/>
        <end position="39"/>
    </location>
</feature>
<comment type="caution">
    <text evidence="2">The sequence shown here is derived from an EMBL/GenBank/DDBJ whole genome shotgun (WGS) entry which is preliminary data.</text>
</comment>
<feature type="region of interest" description="Disordered" evidence="1">
    <location>
        <begin position="95"/>
        <end position="137"/>
    </location>
</feature>
<proteinExistence type="predicted"/>
<organism evidence="2 3">
    <name type="scientific">Prorocentrum cordatum</name>
    <dbReference type="NCBI Taxonomy" id="2364126"/>
    <lineage>
        <taxon>Eukaryota</taxon>
        <taxon>Sar</taxon>
        <taxon>Alveolata</taxon>
        <taxon>Dinophyceae</taxon>
        <taxon>Prorocentrales</taxon>
        <taxon>Prorocentraceae</taxon>
        <taxon>Prorocentrum</taxon>
    </lineage>
</organism>
<reference evidence="2" key="1">
    <citation type="submission" date="2023-10" db="EMBL/GenBank/DDBJ databases">
        <authorList>
            <person name="Chen Y."/>
            <person name="Shah S."/>
            <person name="Dougan E. K."/>
            <person name="Thang M."/>
            <person name="Chan C."/>
        </authorList>
    </citation>
    <scope>NUCLEOTIDE SEQUENCE [LARGE SCALE GENOMIC DNA]</scope>
</reference>
<name>A0ABN9X012_9DINO</name>